<dbReference type="RefSeq" id="WP_072403059.1">
    <property type="nucleotide sequence ID" value="NZ_FPKV01000003.1"/>
</dbReference>
<proteinExistence type="predicted"/>
<accession>A0A1K2IND5</accession>
<evidence type="ECO:0000313" key="2">
    <source>
        <dbReference type="Proteomes" id="UP000182544"/>
    </source>
</evidence>
<organism evidence="1 2">
    <name type="scientific">Flaviramulus basaltis</name>
    <dbReference type="NCBI Taxonomy" id="369401"/>
    <lineage>
        <taxon>Bacteria</taxon>
        <taxon>Pseudomonadati</taxon>
        <taxon>Bacteroidota</taxon>
        <taxon>Flavobacteriia</taxon>
        <taxon>Flavobacteriales</taxon>
        <taxon>Flavobacteriaceae</taxon>
        <taxon>Flaviramulus</taxon>
    </lineage>
</organism>
<gene>
    <name evidence="1" type="ORF">SAMN05428642_103457</name>
</gene>
<evidence type="ECO:0000313" key="1">
    <source>
        <dbReference type="EMBL" id="SFZ93957.1"/>
    </source>
</evidence>
<dbReference type="STRING" id="369401.SAMN05428642_103457"/>
<dbReference type="EMBL" id="FPKV01000003">
    <property type="protein sequence ID" value="SFZ93957.1"/>
    <property type="molecule type" value="Genomic_DNA"/>
</dbReference>
<dbReference type="Proteomes" id="UP000182544">
    <property type="component" value="Unassembled WGS sequence"/>
</dbReference>
<dbReference type="OrthoDB" id="581689at2"/>
<sequence length="345" mass="39533">MKLKQSLIIAATLGVILVAAWELYWRSQGRQPNIDDNKNLWANQRAKLEHYNDNTVVFIGSSRILYDIQLDIWIDETNTDPVMLAAQGTSPLPIFRDIVDNTDFNGTLLVGVTPPLLFSTTYPEANFIKVAQSLVDYYDKRTYAQKLNHKLSIPLQKNLAFIRDGDQSWDTDVDLKMLLSQIHLKERTGPFYPPFNNFESITLDRHMKMPQKMVTDTAYSNSVKKVWAYILGGDFPPPEREATINATVELAKKFQARGGNLIFLRCPSSGLFRKIESLGFPRNQFWDILIENSGGKAYHYEDYEQFHNLNLPEWSHLAEKDARFFTTELLKIMKADGALTNSKSD</sequence>
<keyword evidence="2" id="KW-1185">Reference proteome</keyword>
<dbReference type="AlphaFoldDB" id="A0A1K2IND5"/>
<reference evidence="1 2" key="1">
    <citation type="submission" date="2016-10" db="EMBL/GenBank/DDBJ databases">
        <authorList>
            <person name="de Groot N.N."/>
        </authorList>
    </citation>
    <scope>NUCLEOTIDE SEQUENCE [LARGE SCALE GENOMIC DNA]</scope>
    <source>
        <strain evidence="1 2">DSM 18180</strain>
    </source>
</reference>
<protein>
    <submittedName>
        <fullName evidence="1">Uncharacterized protein</fullName>
    </submittedName>
</protein>
<name>A0A1K2IND5_9FLAO</name>